<evidence type="ECO:0000313" key="1">
    <source>
        <dbReference type="EMBL" id="WZL75873.1"/>
    </source>
</evidence>
<name>A0ABZ2YDS8_9BACT</name>
<reference evidence="1 2" key="1">
    <citation type="submission" date="2023-03" db="EMBL/GenBank/DDBJ databases">
        <title>Novel Species.</title>
        <authorList>
            <person name="Ma S."/>
        </authorList>
    </citation>
    <scope>NUCLEOTIDE SEQUENCE [LARGE SCALE GENOMIC DNA]</scope>
    <source>
        <strain evidence="1 2">B11</strain>
    </source>
</reference>
<keyword evidence="2" id="KW-1185">Reference proteome</keyword>
<dbReference type="RefSeq" id="WP_369018022.1">
    <property type="nucleotide sequence ID" value="NZ_CP121689.1"/>
</dbReference>
<organism evidence="1 2">
    <name type="scientific">Thermatribacter velox</name>
    <dbReference type="NCBI Taxonomy" id="3039681"/>
    <lineage>
        <taxon>Bacteria</taxon>
        <taxon>Pseudomonadati</taxon>
        <taxon>Atribacterota</taxon>
        <taxon>Atribacteria</taxon>
        <taxon>Atribacterales</taxon>
        <taxon>Thermatribacteraceae</taxon>
        <taxon>Thermatribacter</taxon>
    </lineage>
</organism>
<dbReference type="Proteomes" id="UP001461341">
    <property type="component" value="Chromosome"/>
</dbReference>
<dbReference type="EMBL" id="CP121689">
    <property type="protein sequence ID" value="WZL75873.1"/>
    <property type="molecule type" value="Genomic_DNA"/>
</dbReference>
<evidence type="ECO:0000313" key="2">
    <source>
        <dbReference type="Proteomes" id="UP001461341"/>
    </source>
</evidence>
<sequence length="43" mass="4992">MIILEQLARKLSEKGKRRAQDFTVERAVEEYLKLIGECVGTRL</sequence>
<protein>
    <submittedName>
        <fullName evidence="1">Uncharacterized protein</fullName>
    </submittedName>
</protein>
<gene>
    <name evidence="1" type="ORF">QBE54_09850</name>
</gene>
<proteinExistence type="predicted"/>
<accession>A0ABZ2YDS8</accession>